<organism evidence="1 2">
    <name type="scientific">Araneus ventricosus</name>
    <name type="common">Orbweaver spider</name>
    <name type="synonym">Epeira ventricosa</name>
    <dbReference type="NCBI Taxonomy" id="182803"/>
    <lineage>
        <taxon>Eukaryota</taxon>
        <taxon>Metazoa</taxon>
        <taxon>Ecdysozoa</taxon>
        <taxon>Arthropoda</taxon>
        <taxon>Chelicerata</taxon>
        <taxon>Arachnida</taxon>
        <taxon>Araneae</taxon>
        <taxon>Araneomorphae</taxon>
        <taxon>Entelegynae</taxon>
        <taxon>Araneoidea</taxon>
        <taxon>Araneidae</taxon>
        <taxon>Araneus</taxon>
    </lineage>
</organism>
<evidence type="ECO:0000313" key="1">
    <source>
        <dbReference type="EMBL" id="GBM30294.1"/>
    </source>
</evidence>
<proteinExistence type="predicted"/>
<comment type="caution">
    <text evidence="1">The sequence shown here is derived from an EMBL/GenBank/DDBJ whole genome shotgun (WGS) entry which is preliminary data.</text>
</comment>
<name>A0A4Y2EQY3_ARAVE</name>
<reference evidence="1 2" key="1">
    <citation type="journal article" date="2019" name="Sci. Rep.">
        <title>Orb-weaving spider Araneus ventricosus genome elucidates the spidroin gene catalogue.</title>
        <authorList>
            <person name="Kono N."/>
            <person name="Nakamura H."/>
            <person name="Ohtoshi R."/>
            <person name="Moran D.A.P."/>
            <person name="Shinohara A."/>
            <person name="Yoshida Y."/>
            <person name="Fujiwara M."/>
            <person name="Mori M."/>
            <person name="Tomita M."/>
            <person name="Arakawa K."/>
        </authorList>
    </citation>
    <scope>NUCLEOTIDE SEQUENCE [LARGE SCALE GENOMIC DNA]</scope>
</reference>
<dbReference type="Proteomes" id="UP000499080">
    <property type="component" value="Unassembled WGS sequence"/>
</dbReference>
<keyword evidence="2" id="KW-1185">Reference proteome</keyword>
<evidence type="ECO:0000313" key="2">
    <source>
        <dbReference type="Proteomes" id="UP000499080"/>
    </source>
</evidence>
<protein>
    <submittedName>
        <fullName evidence="1">Uncharacterized protein</fullName>
    </submittedName>
</protein>
<gene>
    <name evidence="1" type="ORF">AVEN_52698_1</name>
</gene>
<dbReference type="EMBL" id="BGPR01000656">
    <property type="protein sequence ID" value="GBM30294.1"/>
    <property type="molecule type" value="Genomic_DNA"/>
</dbReference>
<sequence>MRIIVCNPKKAVCHGGLVVKSCLQNRRLPGSNPDSIEDAPCTWAWCTLNLTMRVKRPPPGAVLKSEEGGASSGIVLVI</sequence>
<accession>A0A4Y2EQY3</accession>
<dbReference type="AlphaFoldDB" id="A0A4Y2EQY3"/>